<dbReference type="RefSeq" id="WP_154592270.1">
    <property type="nucleotide sequence ID" value="NZ_WLVL01000016.1"/>
</dbReference>
<evidence type="ECO:0000313" key="3">
    <source>
        <dbReference type="Proteomes" id="UP000431092"/>
    </source>
</evidence>
<dbReference type="AlphaFoldDB" id="A0A6I3ILS8"/>
<proteinExistence type="predicted"/>
<organism evidence="2 3">
    <name type="scientific">Arsenicicoccus cauae</name>
    <dbReference type="NCBI Taxonomy" id="2663847"/>
    <lineage>
        <taxon>Bacteria</taxon>
        <taxon>Bacillati</taxon>
        <taxon>Actinomycetota</taxon>
        <taxon>Actinomycetes</taxon>
        <taxon>Micrococcales</taxon>
        <taxon>Intrasporangiaceae</taxon>
        <taxon>Arsenicicoccus</taxon>
    </lineage>
</organism>
<dbReference type="Proteomes" id="UP000431092">
    <property type="component" value="Unassembled WGS sequence"/>
</dbReference>
<keyword evidence="3" id="KW-1185">Reference proteome</keyword>
<sequence length="257" mass="28663">MASEAFRARDLSGSTFRDVSLRDAVMRGVDVDGLEIDAPWLLEEPGRLIVNGVDVAPLIDGELDRKFPGRALRRVSSADGLRDAWAAVEQAWQSAVRRVEAMPSGSMDEQVGEEWSFAQTVRHLVMATDTWLRKAVLGVEQPYHPVGLPDTSFVEDGGGTAVFRVTHPDWAEVLQARGSRMRMVREFLETVTDDDLSATRPNPHAPEHQETVLSCVRTVLEEEWEHLRYATRDLDALDERALGGRTRLGSASRQRCS</sequence>
<feature type="domain" description="DinB-like" evidence="1">
    <location>
        <begin position="88"/>
        <end position="229"/>
    </location>
</feature>
<dbReference type="InterPro" id="IPR024775">
    <property type="entry name" value="DinB-like"/>
</dbReference>
<protein>
    <submittedName>
        <fullName evidence="2">DinB family protein</fullName>
    </submittedName>
</protein>
<comment type="caution">
    <text evidence="2">The sequence shown here is derived from an EMBL/GenBank/DDBJ whole genome shotgun (WGS) entry which is preliminary data.</text>
</comment>
<accession>A0A6I3ILS8</accession>
<dbReference type="SUPFAM" id="SSF109854">
    <property type="entry name" value="DinB/YfiT-like putative metalloenzymes"/>
    <property type="match status" value="1"/>
</dbReference>
<dbReference type="InterPro" id="IPR034660">
    <property type="entry name" value="DinB/YfiT-like"/>
</dbReference>
<evidence type="ECO:0000259" key="1">
    <source>
        <dbReference type="Pfam" id="PF12867"/>
    </source>
</evidence>
<gene>
    <name evidence="2" type="ORF">GGG17_02760</name>
</gene>
<dbReference type="Gene3D" id="1.20.120.450">
    <property type="entry name" value="dinb family like domain"/>
    <property type="match status" value="1"/>
</dbReference>
<evidence type="ECO:0000313" key="2">
    <source>
        <dbReference type="EMBL" id="MTB70910.1"/>
    </source>
</evidence>
<name>A0A6I3ILS8_9MICO</name>
<dbReference type="EMBL" id="WLVL01000016">
    <property type="protein sequence ID" value="MTB70910.1"/>
    <property type="molecule type" value="Genomic_DNA"/>
</dbReference>
<dbReference type="Pfam" id="PF12867">
    <property type="entry name" value="DinB_2"/>
    <property type="match status" value="1"/>
</dbReference>
<reference evidence="2 3" key="1">
    <citation type="submission" date="2019-11" db="EMBL/GenBank/DDBJ databases">
        <title>Whole genome sequencing identifies a novel species of the genus Arsenicicoccus isolated from human blood.</title>
        <authorList>
            <person name="Jeong J.H."/>
            <person name="Kweon O.J."/>
            <person name="Kim H.R."/>
            <person name="Kim T.-H."/>
            <person name="Ha S.-M."/>
            <person name="Lee M.-K."/>
        </authorList>
    </citation>
    <scope>NUCLEOTIDE SEQUENCE [LARGE SCALE GENOMIC DNA]</scope>
    <source>
        <strain evidence="2 3">MKL-02</strain>
    </source>
</reference>